<dbReference type="GeneID" id="98296836"/>
<dbReference type="InterPro" id="IPR029039">
    <property type="entry name" value="Flavoprotein-like_sf"/>
</dbReference>
<dbReference type="PANTHER" id="PTHR43278:SF4">
    <property type="entry name" value="NAD(P)H-DEPENDENT FMN-CONTAINING OXIDOREDUCTASE YWQN-RELATED"/>
    <property type="match status" value="1"/>
</dbReference>
<keyword evidence="3" id="KW-0285">Flavoprotein</keyword>
<dbReference type="RefSeq" id="WP_103370700.1">
    <property type="nucleotide sequence ID" value="NZ_CBCRVO010000001.1"/>
</dbReference>
<evidence type="ECO:0000256" key="4">
    <source>
        <dbReference type="ARBA" id="ARBA00022643"/>
    </source>
</evidence>
<dbReference type="AlphaFoldDB" id="A0A2K4FD52"/>
<organism evidence="8 9">
    <name type="scientific">Staphylococcus argensis</name>
    <dbReference type="NCBI Taxonomy" id="1607738"/>
    <lineage>
        <taxon>Bacteria</taxon>
        <taxon>Bacillati</taxon>
        <taxon>Bacillota</taxon>
        <taxon>Bacilli</taxon>
        <taxon>Bacillales</taxon>
        <taxon>Staphylococcaceae</taxon>
        <taxon>Staphylococcus</taxon>
    </lineage>
</organism>
<evidence type="ECO:0000256" key="6">
    <source>
        <dbReference type="ARBA" id="ARBA00032807"/>
    </source>
</evidence>
<evidence type="ECO:0000256" key="3">
    <source>
        <dbReference type="ARBA" id="ARBA00022630"/>
    </source>
</evidence>
<dbReference type="SUPFAM" id="SSF52218">
    <property type="entry name" value="Flavoproteins"/>
    <property type="match status" value="1"/>
</dbReference>
<comment type="subunit">
    <text evidence="1">Homotetramer.</text>
</comment>
<comment type="caution">
    <text evidence="8">The sequence shown here is derived from an EMBL/GenBank/DDBJ whole genome shotgun (WGS) entry which is preliminary data.</text>
</comment>
<proteinExistence type="predicted"/>
<evidence type="ECO:0000313" key="8">
    <source>
        <dbReference type="EMBL" id="POA09282.1"/>
    </source>
</evidence>
<dbReference type="Gene3D" id="3.40.50.360">
    <property type="match status" value="1"/>
</dbReference>
<gene>
    <name evidence="8" type="ORF">CD039_00555</name>
</gene>
<sequence length="180" mass="20679">MITVLFGGSRPEGNTATLTKQALEGVEHTWIDLTEYRFDPVRDVRHEDSEIRDYRDDYKAVIDQMLESDIVIFASPIYWYSVSASLKAFIDHWSETLEDPDYAHFKERLAEIDFRLVIVGGDCPQVKGKPCLKQIEYSLEFLGARLSDSIIGSAERPGDIYNDRYALDHAARWNDELKGQ</sequence>
<dbReference type="EMBL" id="PPPX01000001">
    <property type="protein sequence ID" value="POA09282.1"/>
    <property type="molecule type" value="Genomic_DNA"/>
</dbReference>
<dbReference type="PANTHER" id="PTHR43278">
    <property type="entry name" value="NAD(P)H-DEPENDENT FMN-CONTAINING OXIDOREDUCTASE YWQN-RELATED"/>
    <property type="match status" value="1"/>
</dbReference>
<evidence type="ECO:0000259" key="7">
    <source>
        <dbReference type="Pfam" id="PF03358"/>
    </source>
</evidence>
<feature type="domain" description="NADPH-dependent FMN reductase-like" evidence="7">
    <location>
        <begin position="2"/>
        <end position="103"/>
    </location>
</feature>
<name>A0A2K4FD52_9STAP</name>
<evidence type="ECO:0000256" key="5">
    <source>
        <dbReference type="ARBA" id="ARBA00031831"/>
    </source>
</evidence>
<evidence type="ECO:0000256" key="2">
    <source>
        <dbReference type="ARBA" id="ARBA00016393"/>
    </source>
</evidence>
<dbReference type="Proteomes" id="UP000242712">
    <property type="component" value="Unassembled WGS sequence"/>
</dbReference>
<dbReference type="InterPro" id="IPR051796">
    <property type="entry name" value="ISF_SsuE-like"/>
</dbReference>
<dbReference type="OrthoDB" id="9805976at2"/>
<protein>
    <recommendedName>
        <fullName evidence="2">FMN-dependent NADPH-azoreductase</fullName>
    </recommendedName>
    <alternativeName>
        <fullName evidence="6">NADPH-dependent flavo-azoreductase</fullName>
    </alternativeName>
    <alternativeName>
        <fullName evidence="5">NADPH-flavin azoreductase</fullName>
    </alternativeName>
</protein>
<dbReference type="Pfam" id="PF03358">
    <property type="entry name" value="FMN_red"/>
    <property type="match status" value="1"/>
</dbReference>
<dbReference type="InterPro" id="IPR005025">
    <property type="entry name" value="FMN_Rdtase-like_dom"/>
</dbReference>
<keyword evidence="4" id="KW-0288">FMN</keyword>
<accession>A0A2K4FD52</accession>
<reference evidence="8 9" key="1">
    <citation type="submission" date="2017-08" db="EMBL/GenBank/DDBJ databases">
        <title>Draft genome sequences of 64 type strains of genus Staph aureus.</title>
        <authorList>
            <person name="Cole K."/>
            <person name="Golubchik T."/>
            <person name="Russell J."/>
            <person name="Foster D."/>
            <person name="Llewelyn M."/>
            <person name="Wilson D."/>
            <person name="Crook D."/>
            <person name="Paul J."/>
        </authorList>
    </citation>
    <scope>NUCLEOTIDE SEQUENCE [LARGE SCALE GENOMIC DNA]</scope>
    <source>
        <strain evidence="8 9">DSM 29875</strain>
    </source>
</reference>
<dbReference type="GO" id="GO:0016491">
    <property type="term" value="F:oxidoreductase activity"/>
    <property type="evidence" value="ECO:0007669"/>
    <property type="project" value="InterPro"/>
</dbReference>
<evidence type="ECO:0000256" key="1">
    <source>
        <dbReference type="ARBA" id="ARBA00011881"/>
    </source>
</evidence>
<keyword evidence="9" id="KW-1185">Reference proteome</keyword>
<evidence type="ECO:0000313" key="9">
    <source>
        <dbReference type="Proteomes" id="UP000242712"/>
    </source>
</evidence>